<dbReference type="KEGG" id="ehx:EMIHUDRAFT_241884"/>
<evidence type="ECO:0000313" key="3">
    <source>
        <dbReference type="EnsemblProtists" id="EOD33640"/>
    </source>
</evidence>
<name>A0A0D3KD05_EMIH1</name>
<organism evidence="3 4">
    <name type="scientific">Emiliania huxleyi (strain CCMP1516)</name>
    <dbReference type="NCBI Taxonomy" id="280463"/>
    <lineage>
        <taxon>Eukaryota</taxon>
        <taxon>Haptista</taxon>
        <taxon>Haptophyta</taxon>
        <taxon>Prymnesiophyceae</taxon>
        <taxon>Isochrysidales</taxon>
        <taxon>Noelaerhabdaceae</taxon>
        <taxon>Emiliania</taxon>
    </lineage>
</organism>
<reference evidence="4" key="1">
    <citation type="journal article" date="2013" name="Nature">
        <title>Pan genome of the phytoplankton Emiliania underpins its global distribution.</title>
        <authorList>
            <person name="Read B.A."/>
            <person name="Kegel J."/>
            <person name="Klute M.J."/>
            <person name="Kuo A."/>
            <person name="Lefebvre S.C."/>
            <person name="Maumus F."/>
            <person name="Mayer C."/>
            <person name="Miller J."/>
            <person name="Monier A."/>
            <person name="Salamov A."/>
            <person name="Young J."/>
            <person name="Aguilar M."/>
            <person name="Claverie J.M."/>
            <person name="Frickenhaus S."/>
            <person name="Gonzalez K."/>
            <person name="Herman E.K."/>
            <person name="Lin Y.C."/>
            <person name="Napier J."/>
            <person name="Ogata H."/>
            <person name="Sarno A.F."/>
            <person name="Shmutz J."/>
            <person name="Schroeder D."/>
            <person name="de Vargas C."/>
            <person name="Verret F."/>
            <person name="von Dassow P."/>
            <person name="Valentin K."/>
            <person name="Van de Peer Y."/>
            <person name="Wheeler G."/>
            <person name="Dacks J.B."/>
            <person name="Delwiche C.F."/>
            <person name="Dyhrman S.T."/>
            <person name="Glockner G."/>
            <person name="John U."/>
            <person name="Richards T."/>
            <person name="Worden A.Z."/>
            <person name="Zhang X."/>
            <person name="Grigoriev I.V."/>
            <person name="Allen A.E."/>
            <person name="Bidle K."/>
            <person name="Borodovsky M."/>
            <person name="Bowler C."/>
            <person name="Brownlee C."/>
            <person name="Cock J.M."/>
            <person name="Elias M."/>
            <person name="Gladyshev V.N."/>
            <person name="Groth M."/>
            <person name="Guda C."/>
            <person name="Hadaegh A."/>
            <person name="Iglesias-Rodriguez M.D."/>
            <person name="Jenkins J."/>
            <person name="Jones B.M."/>
            <person name="Lawson T."/>
            <person name="Leese F."/>
            <person name="Lindquist E."/>
            <person name="Lobanov A."/>
            <person name="Lomsadze A."/>
            <person name="Malik S.B."/>
            <person name="Marsh M.E."/>
            <person name="Mackinder L."/>
            <person name="Mock T."/>
            <person name="Mueller-Roeber B."/>
            <person name="Pagarete A."/>
            <person name="Parker M."/>
            <person name="Probert I."/>
            <person name="Quesneville H."/>
            <person name="Raines C."/>
            <person name="Rensing S.A."/>
            <person name="Riano-Pachon D.M."/>
            <person name="Richier S."/>
            <person name="Rokitta S."/>
            <person name="Shiraiwa Y."/>
            <person name="Soanes D.M."/>
            <person name="van der Giezen M."/>
            <person name="Wahlund T.M."/>
            <person name="Williams B."/>
            <person name="Wilson W."/>
            <person name="Wolfe G."/>
            <person name="Wurch L.L."/>
        </authorList>
    </citation>
    <scope>NUCLEOTIDE SEQUENCE</scope>
</reference>
<accession>A0A0D3KD05</accession>
<dbReference type="Proteomes" id="UP000013827">
    <property type="component" value="Unassembled WGS sequence"/>
</dbReference>
<dbReference type="InterPro" id="IPR018961">
    <property type="entry name" value="DnaJ_homolog_subfam-C_membr-28"/>
</dbReference>
<dbReference type="RefSeq" id="XP_005773176.1">
    <property type="nucleotide sequence ID" value="XM_005773119.1"/>
</dbReference>
<dbReference type="GeneID" id="17266292"/>
<evidence type="ECO:0000313" key="4">
    <source>
        <dbReference type="Proteomes" id="UP000013827"/>
    </source>
</evidence>
<reference evidence="3" key="2">
    <citation type="submission" date="2024-10" db="UniProtKB">
        <authorList>
            <consortium name="EnsemblProtists"/>
        </authorList>
    </citation>
    <scope>IDENTIFICATION</scope>
</reference>
<evidence type="ECO:0000256" key="1">
    <source>
        <dbReference type="SAM" id="Coils"/>
    </source>
</evidence>
<protein>
    <recommendedName>
        <fullName evidence="2">DnaJ homologue subfamily C member 28 conserved domain-containing protein</fullName>
    </recommendedName>
</protein>
<feature type="domain" description="DnaJ homologue subfamily C member 28 conserved" evidence="2">
    <location>
        <begin position="101"/>
        <end position="163"/>
    </location>
</feature>
<feature type="coiled-coil region" evidence="1">
    <location>
        <begin position="223"/>
        <end position="250"/>
    </location>
</feature>
<dbReference type="Pfam" id="PF09350">
    <property type="entry name" value="DJC28_CD"/>
    <property type="match status" value="1"/>
</dbReference>
<dbReference type="PaxDb" id="2903-EOD20747"/>
<dbReference type="STRING" id="2903.R1CE64"/>
<dbReference type="RefSeq" id="XP_005786069.1">
    <property type="nucleotide sequence ID" value="XM_005786012.1"/>
</dbReference>
<dbReference type="PANTHER" id="PTHR39158:SF1">
    <property type="entry name" value="DNAJ HOMOLOG SUBFAMILY C MEMBER 28"/>
    <property type="match status" value="1"/>
</dbReference>
<dbReference type="EnsemblProtists" id="EOD33640">
    <property type="protein sequence ID" value="EOD33640"/>
    <property type="gene ID" value="EMIHUDRAFT_229357"/>
</dbReference>
<dbReference type="KEGG" id="ehx:EMIHUDRAFT_229357"/>
<dbReference type="HOGENOM" id="CLU_822392_0_0_1"/>
<dbReference type="EnsemblProtists" id="EOD20747">
    <property type="protein sequence ID" value="EOD20747"/>
    <property type="gene ID" value="EMIHUDRAFT_241884"/>
</dbReference>
<dbReference type="InterPro" id="IPR052573">
    <property type="entry name" value="DnaJ_C_subfamily_28"/>
</dbReference>
<proteinExistence type="predicted"/>
<sequence length="338" mass="36414">MDWSMPVRHRRGLQSLQPVHRRLCSSLSRASSRRYLEHESREATLGARARDAQVRRAESAFQSAVSYLLPKDAVAEAAVHAERSGQGGGHAAFGDEAGSHVERAINRAVREGLFDDLENAGKPLRQQSENVFEVLAGETTANRILKQAGCAPAWIELRKEIRHGLAASRRQLAIAYIQVVDEHYDESAGATPAAAADAAAATKAAGAEGPEEGEWDEWDDVLCHRWEVALAEFEERCAELNARIDDFNLVVPGLWQQLPRVTLAPAVIRAIDEAEALLAARRAGSWSLPASARRNKGGAGALASARSLTAFGASFALSDVEMPSLASALGAIFARPGR</sequence>
<dbReference type="GeneID" id="17278910"/>
<keyword evidence="4" id="KW-1185">Reference proteome</keyword>
<dbReference type="eggNOG" id="KOG0568">
    <property type="taxonomic scope" value="Eukaryota"/>
</dbReference>
<evidence type="ECO:0000259" key="2">
    <source>
        <dbReference type="Pfam" id="PF09350"/>
    </source>
</evidence>
<keyword evidence="1" id="KW-0175">Coiled coil</keyword>
<dbReference type="AlphaFoldDB" id="A0A0D3KD05"/>
<dbReference type="PANTHER" id="PTHR39158">
    <property type="entry name" value="OS08G0560600 PROTEIN"/>
    <property type="match status" value="1"/>
</dbReference>